<dbReference type="EMBL" id="SIXI01000003">
    <property type="protein sequence ID" value="TBO31240.1"/>
    <property type="molecule type" value="Genomic_DNA"/>
</dbReference>
<reference evidence="9 10" key="1">
    <citation type="submission" date="2019-02" db="EMBL/GenBank/DDBJ databases">
        <title>Aquabacterium sp. strain KMB7.</title>
        <authorList>
            <person name="Chen W.-M."/>
        </authorList>
    </citation>
    <scope>NUCLEOTIDE SEQUENCE [LARGE SCALE GENOMIC DNA]</scope>
    <source>
        <strain evidence="9 10">KMB7</strain>
    </source>
</reference>
<dbReference type="PROSITE" id="PS51257">
    <property type="entry name" value="PROKAR_LIPOPROTEIN"/>
    <property type="match status" value="1"/>
</dbReference>
<dbReference type="GO" id="GO:0043190">
    <property type="term" value="C:ATP-binding cassette (ABC) transporter complex"/>
    <property type="evidence" value="ECO:0007669"/>
    <property type="project" value="InterPro"/>
</dbReference>
<comment type="caution">
    <text evidence="9">The sequence shown here is derived from an EMBL/GenBank/DDBJ whole genome shotgun (WGS) entry which is preliminary data.</text>
</comment>
<evidence type="ECO:0000259" key="8">
    <source>
        <dbReference type="Pfam" id="PF12849"/>
    </source>
</evidence>
<proteinExistence type="inferred from homology"/>
<evidence type="ECO:0000256" key="2">
    <source>
        <dbReference type="ARBA" id="ARBA00008725"/>
    </source>
</evidence>
<sequence length="358" mass="38451">MTESSRVWRRRILSWGAVLGVSVACQAAWGQMVLDGAGATFPSKVYERWAREYERQRPGMSVRYAPTGSSDGVAKARQRAVLWAGTDAPLSAAQRAEHRLVQIPLVVGGLVPVVNLPGVAPNTLVLDGPVLAALMLGEISQWNDVRVAALNPGVRLPSLPVRRVVRSDGSGSSEVFSRYLGLVSAAFASKVPASTQPAWPGEPVRAKGNDGVAEMVRTTAGAVSYVSFDRVARDRLTAVKLRTQDDASVAASETAFRAALLASDMYRKGDDEASLLAQPRRDAWPITATSFVLLDASPRDAAKAQAISRFVYWAFMHGDELTRGTGFAPLPERVQARLAGRLLQIRLPDGKVPDLSAP</sequence>
<dbReference type="GO" id="GO:0035435">
    <property type="term" value="P:phosphate ion transmembrane transport"/>
    <property type="evidence" value="ECO:0007669"/>
    <property type="project" value="InterPro"/>
</dbReference>
<evidence type="ECO:0000256" key="7">
    <source>
        <dbReference type="PIRNR" id="PIRNR002756"/>
    </source>
</evidence>
<name>A0A4Q9GZ25_9BURK</name>
<dbReference type="PANTHER" id="PTHR42996:SF1">
    <property type="entry name" value="PHOSPHATE-BINDING PROTEIN PSTS"/>
    <property type="match status" value="1"/>
</dbReference>
<comment type="function">
    <text evidence="1 7">Part of the ABC transporter complex PstSACB involved in phosphate import.</text>
</comment>
<evidence type="ECO:0000256" key="1">
    <source>
        <dbReference type="ARBA" id="ARBA00002841"/>
    </source>
</evidence>
<dbReference type="NCBIfam" id="TIGR00975">
    <property type="entry name" value="3a0107s03"/>
    <property type="match status" value="1"/>
</dbReference>
<dbReference type="Gene3D" id="3.40.190.10">
    <property type="entry name" value="Periplasmic binding protein-like II"/>
    <property type="match status" value="2"/>
</dbReference>
<evidence type="ECO:0000256" key="6">
    <source>
        <dbReference type="ARBA" id="ARBA00022592"/>
    </source>
</evidence>
<dbReference type="PIRSF" id="PIRSF002756">
    <property type="entry name" value="PstS"/>
    <property type="match status" value="1"/>
</dbReference>
<evidence type="ECO:0000313" key="9">
    <source>
        <dbReference type="EMBL" id="TBO31240.1"/>
    </source>
</evidence>
<dbReference type="GO" id="GO:0042301">
    <property type="term" value="F:phosphate ion binding"/>
    <property type="evidence" value="ECO:0007669"/>
    <property type="project" value="InterPro"/>
</dbReference>
<dbReference type="InterPro" id="IPR050962">
    <property type="entry name" value="Phosphate-bind_PstS"/>
</dbReference>
<evidence type="ECO:0000256" key="3">
    <source>
        <dbReference type="ARBA" id="ARBA00011529"/>
    </source>
</evidence>
<dbReference type="InterPro" id="IPR005673">
    <property type="entry name" value="ABC_phos-bd_PstS"/>
</dbReference>
<dbReference type="AlphaFoldDB" id="A0A4Q9GZ25"/>
<dbReference type="InterPro" id="IPR024370">
    <property type="entry name" value="PBP_domain"/>
</dbReference>
<dbReference type="Proteomes" id="UP000292120">
    <property type="component" value="Unassembled WGS sequence"/>
</dbReference>
<accession>A0A4Q9GZ25</accession>
<dbReference type="PANTHER" id="PTHR42996">
    <property type="entry name" value="PHOSPHATE-BINDING PROTEIN PSTS"/>
    <property type="match status" value="1"/>
</dbReference>
<protein>
    <recommendedName>
        <fullName evidence="4 7">Phosphate-binding protein PstS</fullName>
    </recommendedName>
</protein>
<comment type="similarity">
    <text evidence="2 7">Belongs to the PstS family.</text>
</comment>
<organism evidence="9 10">
    <name type="scientific">Aquabacterium lacunae</name>
    <dbReference type="NCBI Taxonomy" id="2528630"/>
    <lineage>
        <taxon>Bacteria</taxon>
        <taxon>Pseudomonadati</taxon>
        <taxon>Pseudomonadota</taxon>
        <taxon>Betaproteobacteria</taxon>
        <taxon>Burkholderiales</taxon>
        <taxon>Aquabacterium</taxon>
    </lineage>
</organism>
<evidence type="ECO:0000313" key="10">
    <source>
        <dbReference type="Proteomes" id="UP000292120"/>
    </source>
</evidence>
<gene>
    <name evidence="9" type="primary">pstS</name>
    <name evidence="9" type="ORF">EYS42_08310</name>
</gene>
<feature type="domain" description="PBP" evidence="8">
    <location>
        <begin position="28"/>
        <end position="313"/>
    </location>
</feature>
<dbReference type="RefSeq" id="WP_130967695.1">
    <property type="nucleotide sequence ID" value="NZ_SIXI01000003.1"/>
</dbReference>
<dbReference type="OrthoDB" id="9150325at2"/>
<dbReference type="Pfam" id="PF12849">
    <property type="entry name" value="PBP_like_2"/>
    <property type="match status" value="1"/>
</dbReference>
<dbReference type="SUPFAM" id="SSF53850">
    <property type="entry name" value="Periplasmic binding protein-like II"/>
    <property type="match status" value="1"/>
</dbReference>
<comment type="subunit">
    <text evidence="3 7">The complex is composed of two ATP-binding proteins (PstB), two transmembrane proteins (PstC and PstA) and a solute-binding protein (PstS).</text>
</comment>
<dbReference type="CDD" id="cd13565">
    <property type="entry name" value="PBP2_PstS"/>
    <property type="match status" value="1"/>
</dbReference>
<keyword evidence="10" id="KW-1185">Reference proteome</keyword>
<evidence type="ECO:0000256" key="4">
    <source>
        <dbReference type="ARBA" id="ARBA00021889"/>
    </source>
</evidence>
<keyword evidence="5 7" id="KW-0813">Transport</keyword>
<keyword evidence="6 7" id="KW-0592">Phosphate transport</keyword>
<evidence type="ECO:0000256" key="5">
    <source>
        <dbReference type="ARBA" id="ARBA00022448"/>
    </source>
</evidence>